<sequence length="623" mass="71398">MASKYFQVVYLPHKTWTWKPLLRSQRRANSEELWKMAEVKRSEAIFRNLAHELLTEEECQKFKQALHHFRVSNSVASLVHQLKPVINSTEKIFLLIELSSRIPKNLQADYHRLCSLQYSDYDSYLKILTHGNSMNEIPKIIAQDSSGTFRIVSRGSQKKIMVKYDALKNSYELQSVPGTSVTSGIYSENDDGDDVSGVSDEEINRPDTPNYLKERNNVRPVLLKRKSDGTLGLGITGGKEYGVDIIINVVEEAGPASIVGLKPGDRILEVNGNSFLNITHAEAVTIMQNAWNLIMMVQSVPRDNIGDEFDGDVIQEVNLELIIYPNRKGKLGCVTNRLHNGRLIVKSVQNSSPAQKAGLLVNDIIIKIDGISVRELSEKQIVMLTNAKRMVVNIHRNAIDKRKQLTYSAEQDQHGSEFETIDTFSSEMMIDSTSGFGESPPEKQRRTKHLKPELDRNHASRRGSHSSYPFSSRSQESLHNREYLSQHRAQMRHQNDTPAHFVFDGIKSLRDKNWALSASKPKEHRYTQHRGNNIVNQNQWIDGRSHSEDHYDERFSQREIPGHVTRYVRSRSQSPHRNSTQDQQIHHKDAVIKAIQYGFEKRQRAIRLALYQMPDPADYEWEI</sequence>
<dbReference type="PROSITE" id="PS50106">
    <property type="entry name" value="PDZ"/>
    <property type="match status" value="2"/>
</dbReference>
<dbReference type="Pfam" id="PF00595">
    <property type="entry name" value="PDZ"/>
    <property type="match status" value="1"/>
</dbReference>
<dbReference type="InterPro" id="IPR001478">
    <property type="entry name" value="PDZ"/>
</dbReference>
<dbReference type="PANTHER" id="PTHR23116:SF29">
    <property type="entry name" value="PDZ DOMAIN-CONTAINING PROTEIN 7"/>
    <property type="match status" value="1"/>
</dbReference>
<dbReference type="Gene3D" id="1.20.1160.20">
    <property type="match status" value="1"/>
</dbReference>
<dbReference type="Proteomes" id="UP001195483">
    <property type="component" value="Unassembled WGS sequence"/>
</dbReference>
<feature type="domain" description="PDZ" evidence="5">
    <location>
        <begin position="320"/>
        <end position="382"/>
    </location>
</feature>
<feature type="region of interest" description="Disordered" evidence="4">
    <location>
        <begin position="182"/>
        <end position="206"/>
    </location>
</feature>
<dbReference type="AlphaFoldDB" id="A0AAE0WCP7"/>
<reference evidence="6" key="3">
    <citation type="submission" date="2023-05" db="EMBL/GenBank/DDBJ databases">
        <authorList>
            <person name="Smith C.H."/>
        </authorList>
    </citation>
    <scope>NUCLEOTIDE SEQUENCE</scope>
    <source>
        <strain evidence="6">CHS0354</strain>
        <tissue evidence="6">Mantle</tissue>
    </source>
</reference>
<dbReference type="InterPro" id="IPR051844">
    <property type="entry name" value="USH2_Complex_Protein"/>
</dbReference>
<dbReference type="InterPro" id="IPR036034">
    <property type="entry name" value="PDZ_sf"/>
</dbReference>
<feature type="domain" description="PDZ" evidence="5">
    <location>
        <begin position="220"/>
        <end position="302"/>
    </location>
</feature>
<dbReference type="SUPFAM" id="SSF50156">
    <property type="entry name" value="PDZ domain-like"/>
    <property type="match status" value="2"/>
</dbReference>
<evidence type="ECO:0000313" key="7">
    <source>
        <dbReference type="Proteomes" id="UP001195483"/>
    </source>
</evidence>
<protein>
    <recommendedName>
        <fullName evidence="5">PDZ domain-containing protein</fullName>
    </recommendedName>
</protein>
<name>A0AAE0WCP7_9BIVA</name>
<evidence type="ECO:0000256" key="1">
    <source>
        <dbReference type="ARBA" id="ARBA00004316"/>
    </source>
</evidence>
<reference evidence="6" key="1">
    <citation type="journal article" date="2021" name="Genome Biol. Evol.">
        <title>A High-Quality Reference Genome for a Parasitic Bivalve with Doubly Uniparental Inheritance (Bivalvia: Unionida).</title>
        <authorList>
            <person name="Smith C.H."/>
        </authorList>
    </citation>
    <scope>NUCLEOTIDE SEQUENCE</scope>
    <source>
        <strain evidence="6">CHS0354</strain>
    </source>
</reference>
<accession>A0AAE0WCP7</accession>
<comment type="subcellular location">
    <subcellularLocation>
        <location evidence="1">Cell projection</location>
    </subcellularLocation>
</comment>
<proteinExistence type="predicted"/>
<dbReference type="EMBL" id="JAEAOA010001782">
    <property type="protein sequence ID" value="KAK3609826.1"/>
    <property type="molecule type" value="Genomic_DNA"/>
</dbReference>
<keyword evidence="2" id="KW-0677">Repeat</keyword>
<evidence type="ECO:0000256" key="2">
    <source>
        <dbReference type="ARBA" id="ARBA00022737"/>
    </source>
</evidence>
<dbReference type="GO" id="GO:0005886">
    <property type="term" value="C:plasma membrane"/>
    <property type="evidence" value="ECO:0007669"/>
    <property type="project" value="TreeGrafter"/>
</dbReference>
<dbReference type="GO" id="GO:0042995">
    <property type="term" value="C:cell projection"/>
    <property type="evidence" value="ECO:0007669"/>
    <property type="project" value="UniProtKB-SubCell"/>
</dbReference>
<feature type="compositionally biased region" description="Basic and acidic residues" evidence="4">
    <location>
        <begin position="440"/>
        <end position="458"/>
    </location>
</feature>
<dbReference type="Pfam" id="PF17820">
    <property type="entry name" value="PDZ_6"/>
    <property type="match status" value="1"/>
</dbReference>
<keyword evidence="7" id="KW-1185">Reference proteome</keyword>
<dbReference type="Gene3D" id="2.30.42.10">
    <property type="match status" value="2"/>
</dbReference>
<feature type="region of interest" description="Disordered" evidence="4">
    <location>
        <begin position="430"/>
        <end position="480"/>
    </location>
</feature>
<dbReference type="InterPro" id="IPR041489">
    <property type="entry name" value="PDZ_6"/>
</dbReference>
<organism evidence="6 7">
    <name type="scientific">Potamilus streckersoni</name>
    <dbReference type="NCBI Taxonomy" id="2493646"/>
    <lineage>
        <taxon>Eukaryota</taxon>
        <taxon>Metazoa</taxon>
        <taxon>Spiralia</taxon>
        <taxon>Lophotrochozoa</taxon>
        <taxon>Mollusca</taxon>
        <taxon>Bivalvia</taxon>
        <taxon>Autobranchia</taxon>
        <taxon>Heteroconchia</taxon>
        <taxon>Palaeoheterodonta</taxon>
        <taxon>Unionida</taxon>
        <taxon>Unionoidea</taxon>
        <taxon>Unionidae</taxon>
        <taxon>Ambleminae</taxon>
        <taxon>Lampsilini</taxon>
        <taxon>Potamilus</taxon>
    </lineage>
</organism>
<evidence type="ECO:0000256" key="4">
    <source>
        <dbReference type="SAM" id="MobiDB-lite"/>
    </source>
</evidence>
<reference evidence="6" key="2">
    <citation type="journal article" date="2021" name="Genome Biol. Evol.">
        <title>Developing a high-quality reference genome for a parasitic bivalve with doubly uniparental inheritance (Bivalvia: Unionida).</title>
        <authorList>
            <person name="Smith C.H."/>
        </authorList>
    </citation>
    <scope>NUCLEOTIDE SEQUENCE</scope>
    <source>
        <strain evidence="6">CHS0354</strain>
        <tissue evidence="6">Mantle</tissue>
    </source>
</reference>
<keyword evidence="3" id="KW-0966">Cell projection</keyword>
<gene>
    <name evidence="6" type="ORF">CHS0354_029866</name>
</gene>
<dbReference type="SMART" id="SM00228">
    <property type="entry name" value="PDZ"/>
    <property type="match status" value="2"/>
</dbReference>
<evidence type="ECO:0000313" key="6">
    <source>
        <dbReference type="EMBL" id="KAK3609826.1"/>
    </source>
</evidence>
<comment type="caution">
    <text evidence="6">The sequence shown here is derived from an EMBL/GenBank/DDBJ whole genome shotgun (WGS) entry which is preliminary data.</text>
</comment>
<feature type="compositionally biased region" description="Polar residues" evidence="4">
    <location>
        <begin position="465"/>
        <end position="475"/>
    </location>
</feature>
<evidence type="ECO:0000259" key="5">
    <source>
        <dbReference type="PROSITE" id="PS50106"/>
    </source>
</evidence>
<evidence type="ECO:0000256" key="3">
    <source>
        <dbReference type="ARBA" id="ARBA00023273"/>
    </source>
</evidence>
<dbReference type="PANTHER" id="PTHR23116">
    <property type="entry name" value="PDZ DOMAIN CONTAINING WHIRLIN AND HARMONIN-RELATED"/>
    <property type="match status" value="1"/>
</dbReference>